<dbReference type="Pfam" id="PF12698">
    <property type="entry name" value="ABC2_membrane_3"/>
    <property type="match status" value="1"/>
</dbReference>
<name>U6RQC9_9BACT</name>
<comment type="subcellular location">
    <subcellularLocation>
        <location evidence="1">Cell membrane</location>
        <topology evidence="1">Multi-pass membrane protein</topology>
    </subcellularLocation>
</comment>
<accession>U6RQC9</accession>
<keyword evidence="2" id="KW-1003">Cell membrane</keyword>
<dbReference type="HOGENOM" id="CLU_039483_10_2_10"/>
<dbReference type="GO" id="GO:0005886">
    <property type="term" value="C:plasma membrane"/>
    <property type="evidence" value="ECO:0007669"/>
    <property type="project" value="UniProtKB-SubCell"/>
</dbReference>
<dbReference type="GO" id="GO:0140359">
    <property type="term" value="F:ABC-type transporter activity"/>
    <property type="evidence" value="ECO:0007669"/>
    <property type="project" value="InterPro"/>
</dbReference>
<evidence type="ECO:0000259" key="7">
    <source>
        <dbReference type="Pfam" id="PF12698"/>
    </source>
</evidence>
<feature type="transmembrane region" description="Helical" evidence="6">
    <location>
        <begin position="306"/>
        <end position="328"/>
    </location>
</feature>
<gene>
    <name evidence="8" type="ORF">HMPREF1534_00135</name>
</gene>
<dbReference type="AlphaFoldDB" id="U6RQC9"/>
<evidence type="ECO:0000256" key="2">
    <source>
        <dbReference type="ARBA" id="ARBA00022475"/>
    </source>
</evidence>
<organism evidence="8 9">
    <name type="scientific">Phocaeicola massiliensis B84634 = Timone 84634 = DSM 17679 = JCM 13223</name>
    <dbReference type="NCBI Taxonomy" id="1121098"/>
    <lineage>
        <taxon>Bacteria</taxon>
        <taxon>Pseudomonadati</taxon>
        <taxon>Bacteroidota</taxon>
        <taxon>Bacteroidia</taxon>
        <taxon>Bacteroidales</taxon>
        <taxon>Bacteroidaceae</taxon>
        <taxon>Phocaeicola</taxon>
    </lineage>
</organism>
<evidence type="ECO:0000256" key="5">
    <source>
        <dbReference type="ARBA" id="ARBA00023136"/>
    </source>
</evidence>
<dbReference type="Gene3D" id="3.40.1710.10">
    <property type="entry name" value="abc type-2 transporter like domain"/>
    <property type="match status" value="1"/>
</dbReference>
<dbReference type="InterPro" id="IPR013525">
    <property type="entry name" value="ABC2_TM"/>
</dbReference>
<dbReference type="PANTHER" id="PTHR30294">
    <property type="entry name" value="MEMBRANE COMPONENT OF ABC TRANSPORTER YHHJ-RELATED"/>
    <property type="match status" value="1"/>
</dbReference>
<dbReference type="EMBL" id="AQHY01000002">
    <property type="protein sequence ID" value="EOA58685.1"/>
    <property type="molecule type" value="Genomic_DNA"/>
</dbReference>
<dbReference type="RefSeq" id="WP_005935720.1">
    <property type="nucleotide sequence ID" value="NZ_KB890323.1"/>
</dbReference>
<dbReference type="GeneID" id="60063781"/>
<dbReference type="STRING" id="1121098.HMPREF1534_00135"/>
<dbReference type="OrthoDB" id="9811522at2"/>
<evidence type="ECO:0000313" key="8">
    <source>
        <dbReference type="EMBL" id="EOA58685.1"/>
    </source>
</evidence>
<feature type="domain" description="ABC-2 type transporter transmembrane" evidence="7">
    <location>
        <begin position="24"/>
        <end position="374"/>
    </location>
</feature>
<keyword evidence="3 6" id="KW-0812">Transmembrane</keyword>
<feature type="transmembrane region" description="Helical" evidence="6">
    <location>
        <begin position="23"/>
        <end position="44"/>
    </location>
</feature>
<sequence>MRTTHIIFQIAKREVFRIATRPLYLFCMVIAPLFCYIFFTTLMWNGLPTDMPAGVVDLDNTATTRNIIRNLDAFQQTKIVAHYAGFADARKAMQEGKIYAFYFIPEGTTAKALASRQPKVSFYTNYSYLVAGSLLYKDQRTMSELASGAIGRATLRAKGATDDQAVAFLQPIVIDSHILNNPWLNYSVYLSNTIIPGILMLLIFMTTIYTIGSEIKGNTQKEWMQMADNSVTLALSGKLLPQTLIFFIMATFYNVYLYGFLHYPCNSGILPMLLAGLLLVLASQAFGIFLFGLFTTMRLALSTASLWGVISFSISGMSFPVMAMNPVLQGLACLFPLRHYFLIYVNLALNGYPLIYAWHSVVALMLFMLLPFFILKRLRTVLLHYVYIP</sequence>
<keyword evidence="5 6" id="KW-0472">Membrane</keyword>
<evidence type="ECO:0000313" key="9">
    <source>
        <dbReference type="Proteomes" id="UP000017831"/>
    </source>
</evidence>
<protein>
    <recommendedName>
        <fullName evidence="7">ABC-2 type transporter transmembrane domain-containing protein</fullName>
    </recommendedName>
</protein>
<comment type="caution">
    <text evidence="8">The sequence shown here is derived from an EMBL/GenBank/DDBJ whole genome shotgun (WGS) entry which is preliminary data.</text>
</comment>
<reference evidence="8 9" key="1">
    <citation type="submission" date="2013-04" db="EMBL/GenBank/DDBJ databases">
        <title>The Genome Sequence of Bacteroides massiliensis DSM 17679.</title>
        <authorList>
            <consortium name="The Broad Institute Genomics Platform"/>
            <person name="Earl A."/>
            <person name="Ward D."/>
            <person name="Feldgarden M."/>
            <person name="Gevers D."/>
            <person name="Martens E."/>
            <person name="Fenner L."/>
            <person name="Roux V."/>
            <person name="Mallet M.N."/>
            <person name="Raoult D."/>
            <person name="Walker B."/>
            <person name="Young S."/>
            <person name="Zeng Q."/>
            <person name="Gargeya S."/>
            <person name="Fitzgerald M."/>
            <person name="Haas B."/>
            <person name="Abouelleil A."/>
            <person name="Allen A.W."/>
            <person name="Alvarado L."/>
            <person name="Arachchi H.M."/>
            <person name="Berlin A.M."/>
            <person name="Chapman S.B."/>
            <person name="Gainer-Dewar J."/>
            <person name="Goldberg J."/>
            <person name="Griggs A."/>
            <person name="Gujja S."/>
            <person name="Hansen M."/>
            <person name="Howarth C."/>
            <person name="Imamovic A."/>
            <person name="Ireland A."/>
            <person name="Larimer J."/>
            <person name="McCowan C."/>
            <person name="Murphy C."/>
            <person name="Pearson M."/>
            <person name="Poon T.W."/>
            <person name="Priest M."/>
            <person name="Roberts A."/>
            <person name="Saif S."/>
            <person name="Shea T."/>
            <person name="Sisk P."/>
            <person name="Sykes S."/>
            <person name="Wortman J."/>
            <person name="Nusbaum C."/>
            <person name="Birren B."/>
        </authorList>
    </citation>
    <scope>NUCLEOTIDE SEQUENCE [LARGE SCALE GENOMIC DNA]</scope>
    <source>
        <strain evidence="9">B84634 / Timone 84634 / DSM 17679 / JCM 13223</strain>
    </source>
</reference>
<evidence type="ECO:0000256" key="4">
    <source>
        <dbReference type="ARBA" id="ARBA00022989"/>
    </source>
</evidence>
<evidence type="ECO:0000256" key="1">
    <source>
        <dbReference type="ARBA" id="ARBA00004651"/>
    </source>
</evidence>
<dbReference type="PATRIC" id="fig|1121098.3.peg.136"/>
<keyword evidence="4 6" id="KW-1133">Transmembrane helix</keyword>
<keyword evidence="9" id="KW-1185">Reference proteome</keyword>
<feature type="transmembrane region" description="Helical" evidence="6">
    <location>
        <begin position="244"/>
        <end position="263"/>
    </location>
</feature>
<dbReference type="InterPro" id="IPR051449">
    <property type="entry name" value="ABC-2_transporter_component"/>
</dbReference>
<feature type="transmembrane region" description="Helical" evidence="6">
    <location>
        <begin position="269"/>
        <end position="294"/>
    </location>
</feature>
<dbReference type="Proteomes" id="UP000017831">
    <property type="component" value="Unassembled WGS sequence"/>
</dbReference>
<evidence type="ECO:0000256" key="6">
    <source>
        <dbReference type="SAM" id="Phobius"/>
    </source>
</evidence>
<feature type="transmembrane region" description="Helical" evidence="6">
    <location>
        <begin position="189"/>
        <end position="211"/>
    </location>
</feature>
<evidence type="ECO:0000256" key="3">
    <source>
        <dbReference type="ARBA" id="ARBA00022692"/>
    </source>
</evidence>
<dbReference type="eggNOG" id="COG1668">
    <property type="taxonomic scope" value="Bacteria"/>
</dbReference>
<dbReference type="PANTHER" id="PTHR30294:SF47">
    <property type="entry name" value="INNER MEMBRANE TRANSPORT PERMEASE YHHJ"/>
    <property type="match status" value="1"/>
</dbReference>
<proteinExistence type="predicted"/>
<feature type="transmembrane region" description="Helical" evidence="6">
    <location>
        <begin position="355"/>
        <end position="375"/>
    </location>
</feature>